<reference evidence="2 3" key="1">
    <citation type="journal article" date="2013" name="Int. J. Syst. Evol. Microbiol.">
        <title>Tumebacillus flagellatus sp. nov., an alpha-amylase/pullulanase-producing bacterium isolated from cassava wastewater.</title>
        <authorList>
            <person name="Wang Q."/>
            <person name="Xie N."/>
            <person name="Qin Y."/>
            <person name="Shen N."/>
            <person name="Zhu J."/>
            <person name="Mi H."/>
            <person name="Huang R."/>
        </authorList>
    </citation>
    <scope>NUCLEOTIDE SEQUENCE [LARGE SCALE GENOMIC DNA]</scope>
    <source>
        <strain evidence="2 3">GST4</strain>
    </source>
</reference>
<protein>
    <submittedName>
        <fullName evidence="2">Uncharacterized protein</fullName>
    </submittedName>
</protein>
<keyword evidence="1" id="KW-0472">Membrane</keyword>
<feature type="transmembrane region" description="Helical" evidence="1">
    <location>
        <begin position="39"/>
        <end position="59"/>
    </location>
</feature>
<accession>A0A074M9T2</accession>
<dbReference type="RefSeq" id="WP_038089697.1">
    <property type="nucleotide sequence ID" value="NZ_JMIR01000019.1"/>
</dbReference>
<dbReference type="EMBL" id="JMIR01000019">
    <property type="protein sequence ID" value="KEO82712.1"/>
    <property type="molecule type" value="Genomic_DNA"/>
</dbReference>
<comment type="caution">
    <text evidence="2">The sequence shown here is derived from an EMBL/GenBank/DDBJ whole genome shotgun (WGS) entry which is preliminary data.</text>
</comment>
<evidence type="ECO:0000313" key="3">
    <source>
        <dbReference type="Proteomes" id="UP000027931"/>
    </source>
</evidence>
<gene>
    <name evidence="2" type="ORF">EL26_14195</name>
</gene>
<organism evidence="2 3">
    <name type="scientific">Tumebacillus flagellatus</name>
    <dbReference type="NCBI Taxonomy" id="1157490"/>
    <lineage>
        <taxon>Bacteria</taxon>
        <taxon>Bacillati</taxon>
        <taxon>Bacillota</taxon>
        <taxon>Bacilli</taxon>
        <taxon>Bacillales</taxon>
        <taxon>Alicyclobacillaceae</taxon>
        <taxon>Tumebacillus</taxon>
    </lineage>
</organism>
<evidence type="ECO:0000313" key="2">
    <source>
        <dbReference type="EMBL" id="KEO82712.1"/>
    </source>
</evidence>
<evidence type="ECO:0000256" key="1">
    <source>
        <dbReference type="SAM" id="Phobius"/>
    </source>
</evidence>
<keyword evidence="1" id="KW-1133">Transmembrane helix</keyword>
<keyword evidence="3" id="KW-1185">Reference proteome</keyword>
<proteinExistence type="predicted"/>
<name>A0A074M9T2_9BACL</name>
<dbReference type="AlphaFoldDB" id="A0A074M9T2"/>
<feature type="transmembrane region" description="Helical" evidence="1">
    <location>
        <begin position="12"/>
        <end position="32"/>
    </location>
</feature>
<dbReference type="Proteomes" id="UP000027931">
    <property type="component" value="Unassembled WGS sequence"/>
</dbReference>
<keyword evidence="1" id="KW-0812">Transmembrane</keyword>
<sequence length="60" mass="6890">MQFVETGVTAMYYYLLRVVKVLLCTAIGIIFLRALFFPNVLDILILLLLFLVLMTMFLGT</sequence>